<protein>
    <submittedName>
        <fullName evidence="1">Entry exclusion lipoprotein TrbK</fullName>
    </submittedName>
</protein>
<evidence type="ECO:0000313" key="2">
    <source>
        <dbReference type="Proteomes" id="UP000598488"/>
    </source>
</evidence>
<dbReference type="RefSeq" id="WP_199460048.1">
    <property type="nucleotide sequence ID" value="NZ_JAEMUH010000001.1"/>
</dbReference>
<dbReference type="EMBL" id="JAEMUH010000001">
    <property type="protein sequence ID" value="MBJ7549163.1"/>
    <property type="molecule type" value="Genomic_DNA"/>
</dbReference>
<keyword evidence="2" id="KW-1185">Reference proteome</keyword>
<dbReference type="Proteomes" id="UP000598488">
    <property type="component" value="Unassembled WGS sequence"/>
</dbReference>
<dbReference type="NCBIfam" id="TIGR04359">
    <property type="entry name" value="TrbK_RP4"/>
    <property type="match status" value="1"/>
</dbReference>
<gene>
    <name evidence="1" type="primary">trbK</name>
    <name evidence="1" type="ORF">JHD44_00575</name>
</gene>
<name>A0ABS0Z673_9GAMM</name>
<dbReference type="InterPro" id="IPR027584">
    <property type="entry name" value="TrbK_RP4"/>
</dbReference>
<reference evidence="1 2" key="1">
    <citation type="submission" date="2020-12" db="EMBL/GenBank/DDBJ databases">
        <title>Comparative genome analysis of fungal antagonists Marinomonas ostreistagni 398 and M. spartinae 468.</title>
        <authorList>
            <person name="Fields J.L."/>
            <person name="Mavrodi O.V."/>
            <person name="Biber P.D."/>
            <person name="Indest K.J."/>
            <person name="Mavrodi D.V."/>
        </authorList>
    </citation>
    <scope>NUCLEOTIDE SEQUENCE [LARGE SCALE GENOMIC DNA]</scope>
    <source>
        <strain evidence="1 2">USM7</strain>
    </source>
</reference>
<proteinExistence type="predicted"/>
<keyword evidence="1" id="KW-0449">Lipoprotein</keyword>
<comment type="caution">
    <text evidence="1">The sequence shown here is derived from an EMBL/GenBank/DDBJ whole genome shotgun (WGS) entry which is preliminary data.</text>
</comment>
<sequence length="65" mass="7278">MKKYVYMAGVIAVALVVIISPNSDGVFEANVENCKSENLRQIGDEHVMWQLSSECQKEGLYKLNS</sequence>
<accession>A0ABS0Z673</accession>
<organism evidence="1 2">
    <name type="scientific">Marinomonas ostreistagni</name>
    <dbReference type="NCBI Taxonomy" id="359209"/>
    <lineage>
        <taxon>Bacteria</taxon>
        <taxon>Pseudomonadati</taxon>
        <taxon>Pseudomonadota</taxon>
        <taxon>Gammaproteobacteria</taxon>
        <taxon>Oceanospirillales</taxon>
        <taxon>Oceanospirillaceae</taxon>
        <taxon>Marinomonas</taxon>
    </lineage>
</organism>
<evidence type="ECO:0000313" key="1">
    <source>
        <dbReference type="EMBL" id="MBJ7549163.1"/>
    </source>
</evidence>